<dbReference type="RefSeq" id="WP_307224736.1">
    <property type="nucleotide sequence ID" value="NZ_JAUSUE010000016.1"/>
</dbReference>
<proteinExistence type="predicted"/>
<protein>
    <submittedName>
        <fullName evidence="1">Uncharacterized protein</fullName>
    </submittedName>
</protein>
<comment type="caution">
    <text evidence="1">The sequence shown here is derived from an EMBL/GenBank/DDBJ whole genome shotgun (WGS) entry which is preliminary data.</text>
</comment>
<reference evidence="1 2" key="1">
    <citation type="submission" date="2023-07" db="EMBL/GenBank/DDBJ databases">
        <title>Genomic Encyclopedia of Type Strains, Phase IV (KMG-IV): sequencing the most valuable type-strain genomes for metagenomic binning, comparative biology and taxonomic classification.</title>
        <authorList>
            <person name="Goeker M."/>
        </authorList>
    </citation>
    <scope>NUCLEOTIDE SEQUENCE [LARGE SCALE GENOMIC DNA]</scope>
    <source>
        <strain evidence="1 2">DSM 16980</strain>
    </source>
</reference>
<evidence type="ECO:0000313" key="1">
    <source>
        <dbReference type="EMBL" id="MDQ0204420.1"/>
    </source>
</evidence>
<dbReference type="EMBL" id="JAUSUE010000016">
    <property type="protein sequence ID" value="MDQ0204420.1"/>
    <property type="molecule type" value="Genomic_DNA"/>
</dbReference>
<name>A0ABT9YAA1_9FIRM</name>
<dbReference type="Proteomes" id="UP001239167">
    <property type="component" value="Unassembled WGS sequence"/>
</dbReference>
<evidence type="ECO:0000313" key="2">
    <source>
        <dbReference type="Proteomes" id="UP001239167"/>
    </source>
</evidence>
<keyword evidence="2" id="KW-1185">Reference proteome</keyword>
<sequence length="54" mass="6245">MNRVLLQTRGNVLNRSLNDNLWRASVIIITVLIAKYDAADVKNDDMNMEKQWIA</sequence>
<organism evidence="1 2">
    <name type="scientific">Pectinatus haikarae</name>
    <dbReference type="NCBI Taxonomy" id="349096"/>
    <lineage>
        <taxon>Bacteria</taxon>
        <taxon>Bacillati</taxon>
        <taxon>Bacillota</taxon>
        <taxon>Negativicutes</taxon>
        <taxon>Selenomonadales</taxon>
        <taxon>Selenomonadaceae</taxon>
        <taxon>Pectinatus</taxon>
    </lineage>
</organism>
<accession>A0ABT9YAA1</accession>
<gene>
    <name evidence="1" type="ORF">J2S01_002148</name>
</gene>